<organism evidence="7 8">
    <name type="scientific">Cymbomonas tetramitiformis</name>
    <dbReference type="NCBI Taxonomy" id="36881"/>
    <lineage>
        <taxon>Eukaryota</taxon>
        <taxon>Viridiplantae</taxon>
        <taxon>Chlorophyta</taxon>
        <taxon>Pyramimonadophyceae</taxon>
        <taxon>Pyramimonadales</taxon>
        <taxon>Pyramimonadaceae</taxon>
        <taxon>Cymbomonas</taxon>
    </lineage>
</organism>
<evidence type="ECO:0000256" key="3">
    <source>
        <dbReference type="ARBA" id="ARBA00022692"/>
    </source>
</evidence>
<dbReference type="EMBL" id="LGRX02033535">
    <property type="protein sequence ID" value="KAK3240846.1"/>
    <property type="molecule type" value="Genomic_DNA"/>
</dbReference>
<sequence>MTHPVSPLVPRVPPSVSVLKDRAWRNLLKLTATFFLIFCPFLSLQNLESSLQNKGGLGALANATIYCSIAIFSPFAPLVVCNKHVGPKRAIVASAIAYTVFSAANLFPHRYTLLPAAALLGSAASVLWVSQATYLMSVSAMNACATATHFAAALSRFNSIFWGVFQTAGVMGNLFAWGLIHVEGENFKRATYSDLSQDSDFEGQPLGRSKFHLTIAFTSLSGIALWAPLHPSRIPYPKMGPSVHVRVTPSLGGGRATLLGVAITWVARRAQQTLGPSARATSHRT</sequence>
<gene>
    <name evidence="7" type="ORF">CYMTET_49345</name>
</gene>
<protein>
    <submittedName>
        <fullName evidence="7">Uncharacterized protein</fullName>
    </submittedName>
</protein>
<evidence type="ECO:0000256" key="2">
    <source>
        <dbReference type="ARBA" id="ARBA00009172"/>
    </source>
</evidence>
<keyword evidence="3 6" id="KW-0812">Transmembrane</keyword>
<keyword evidence="5 6" id="KW-0472">Membrane</keyword>
<dbReference type="GO" id="GO:0016020">
    <property type="term" value="C:membrane"/>
    <property type="evidence" value="ECO:0007669"/>
    <property type="project" value="UniProtKB-SubCell"/>
</dbReference>
<dbReference type="AlphaFoldDB" id="A0AAE0EU85"/>
<dbReference type="Proteomes" id="UP001190700">
    <property type="component" value="Unassembled WGS sequence"/>
</dbReference>
<accession>A0AAE0EU85</accession>
<dbReference type="InterPro" id="IPR036259">
    <property type="entry name" value="MFS_trans_sf"/>
</dbReference>
<feature type="transmembrane region" description="Helical" evidence="6">
    <location>
        <begin position="211"/>
        <end position="229"/>
    </location>
</feature>
<feature type="transmembrane region" description="Helical" evidence="6">
    <location>
        <begin position="56"/>
        <end position="78"/>
    </location>
</feature>
<dbReference type="SUPFAM" id="SSF103473">
    <property type="entry name" value="MFS general substrate transporter"/>
    <property type="match status" value="1"/>
</dbReference>
<feature type="transmembrane region" description="Helical" evidence="6">
    <location>
        <begin position="27"/>
        <end position="44"/>
    </location>
</feature>
<evidence type="ECO:0000256" key="6">
    <source>
        <dbReference type="SAM" id="Phobius"/>
    </source>
</evidence>
<feature type="transmembrane region" description="Helical" evidence="6">
    <location>
        <begin position="90"/>
        <end position="107"/>
    </location>
</feature>
<evidence type="ECO:0000256" key="1">
    <source>
        <dbReference type="ARBA" id="ARBA00004141"/>
    </source>
</evidence>
<evidence type="ECO:0000313" key="7">
    <source>
        <dbReference type="EMBL" id="KAK3240846.1"/>
    </source>
</evidence>
<name>A0AAE0EU85_9CHLO</name>
<reference evidence="7 8" key="1">
    <citation type="journal article" date="2015" name="Genome Biol. Evol.">
        <title>Comparative Genomics of a Bacterivorous Green Alga Reveals Evolutionary Causalities and Consequences of Phago-Mixotrophic Mode of Nutrition.</title>
        <authorList>
            <person name="Burns J.A."/>
            <person name="Paasch A."/>
            <person name="Narechania A."/>
            <person name="Kim E."/>
        </authorList>
    </citation>
    <scope>NUCLEOTIDE SEQUENCE [LARGE SCALE GENOMIC DNA]</scope>
    <source>
        <strain evidence="7 8">PLY_AMNH</strain>
    </source>
</reference>
<dbReference type="PANTHER" id="PTHR19444">
    <property type="entry name" value="UNC-93 RELATED"/>
    <property type="match status" value="1"/>
</dbReference>
<comment type="subcellular location">
    <subcellularLocation>
        <location evidence="1">Membrane</location>
        <topology evidence="1">Multi-pass membrane protein</topology>
    </subcellularLocation>
</comment>
<proteinExistence type="inferred from homology"/>
<keyword evidence="4 6" id="KW-1133">Transmembrane helix</keyword>
<dbReference type="PANTHER" id="PTHR19444:SF13">
    <property type="entry name" value="PROTEIN UNC-93 HOMOLOG A"/>
    <property type="match status" value="1"/>
</dbReference>
<dbReference type="InterPro" id="IPR010291">
    <property type="entry name" value="Ion_channel_UNC-93"/>
</dbReference>
<feature type="transmembrane region" description="Helical" evidence="6">
    <location>
        <begin position="113"/>
        <end position="136"/>
    </location>
</feature>
<evidence type="ECO:0000313" key="8">
    <source>
        <dbReference type="Proteomes" id="UP001190700"/>
    </source>
</evidence>
<evidence type="ECO:0000256" key="5">
    <source>
        <dbReference type="ARBA" id="ARBA00023136"/>
    </source>
</evidence>
<comment type="similarity">
    <text evidence="2">Belongs to the unc-93 family.</text>
</comment>
<comment type="caution">
    <text evidence="7">The sequence shown here is derived from an EMBL/GenBank/DDBJ whole genome shotgun (WGS) entry which is preliminary data.</text>
</comment>
<evidence type="ECO:0000256" key="4">
    <source>
        <dbReference type="ARBA" id="ARBA00022989"/>
    </source>
</evidence>
<dbReference type="InterPro" id="IPR051951">
    <property type="entry name" value="UNC-93_regulatory"/>
</dbReference>
<keyword evidence="8" id="KW-1185">Reference proteome</keyword>
<feature type="transmembrane region" description="Helical" evidence="6">
    <location>
        <begin position="157"/>
        <end position="180"/>
    </location>
</feature>
<dbReference type="Pfam" id="PF05978">
    <property type="entry name" value="UNC-93"/>
    <property type="match status" value="1"/>
</dbReference>